<gene>
    <name evidence="2" type="ORF">TSPGSL018_27515</name>
    <name evidence="3" type="ORF">TSPGSL018_301</name>
</gene>
<dbReference type="AlphaFoldDB" id="A0A061QR91"/>
<dbReference type="EMBL" id="GBEZ01013839">
    <property type="protein sequence ID" value="JAC72186.1"/>
    <property type="molecule type" value="Transcribed_RNA"/>
</dbReference>
<name>A0A061QR91_9CHLO</name>
<feature type="chain" id="PRO_5011840433" evidence="1">
    <location>
        <begin position="16"/>
        <end position="34"/>
    </location>
</feature>
<sequence length="34" mass="3488">MMGFIALLILEAVAGKGIFELVGIEVGNGIDIAI</sequence>
<proteinExistence type="predicted"/>
<evidence type="ECO:0000313" key="2">
    <source>
        <dbReference type="EMBL" id="JAC60975.1"/>
    </source>
</evidence>
<reference evidence="2" key="1">
    <citation type="submission" date="2014-05" db="EMBL/GenBank/DDBJ databases">
        <title>The transcriptome of the halophilic microalga Tetraselmis sp. GSL018 isolated from the Great Salt Lake, Utah.</title>
        <authorList>
            <person name="Jinkerson R.E."/>
            <person name="D'Adamo S."/>
            <person name="Posewitz M.C."/>
        </authorList>
    </citation>
    <scope>NUCLEOTIDE SEQUENCE</scope>
    <source>
        <strain evidence="2">GSL018</strain>
    </source>
</reference>
<evidence type="ECO:0000313" key="3">
    <source>
        <dbReference type="EMBL" id="JAC72186.1"/>
    </source>
</evidence>
<keyword evidence="1" id="KW-0732">Signal</keyword>
<accession>A0A061QR91</accession>
<organism evidence="2">
    <name type="scientific">Tetraselmis sp. GSL018</name>
    <dbReference type="NCBI Taxonomy" id="582737"/>
    <lineage>
        <taxon>Eukaryota</taxon>
        <taxon>Viridiplantae</taxon>
        <taxon>Chlorophyta</taxon>
        <taxon>core chlorophytes</taxon>
        <taxon>Chlorodendrophyceae</taxon>
        <taxon>Chlorodendrales</taxon>
        <taxon>Chlorodendraceae</taxon>
        <taxon>Tetraselmis</taxon>
    </lineage>
</organism>
<dbReference type="EMBL" id="GBEZ01026213">
    <property type="protein sequence ID" value="JAC60975.1"/>
    <property type="molecule type" value="Transcribed_RNA"/>
</dbReference>
<protein>
    <submittedName>
        <fullName evidence="2">Uncharacterized protein</fullName>
    </submittedName>
</protein>
<feature type="signal peptide" evidence="1">
    <location>
        <begin position="1"/>
        <end position="15"/>
    </location>
</feature>
<evidence type="ECO:0000256" key="1">
    <source>
        <dbReference type="SAM" id="SignalP"/>
    </source>
</evidence>